<sequence>MIITSPDLAAMMTAEALAAEMMAVARVAEMTVAALAAVATQNPARAMTVIRAMQPILLLSKAQQKMTY</sequence>
<gene>
    <name evidence="1" type="ORF">BAL341_1827</name>
</gene>
<name>A0A486XP28_9GAMM</name>
<accession>A0A486XP28</accession>
<reference evidence="1" key="1">
    <citation type="submission" date="2019-04" db="EMBL/GenBank/DDBJ databases">
        <authorList>
            <person name="Brambilla D."/>
        </authorList>
    </citation>
    <scope>NUCLEOTIDE SEQUENCE</scope>
    <source>
        <strain evidence="1">BAL1</strain>
    </source>
</reference>
<dbReference type="AlphaFoldDB" id="A0A486XP28"/>
<proteinExistence type="predicted"/>
<dbReference type="EMBL" id="CAAJGR010000099">
    <property type="protein sequence ID" value="VHO04317.1"/>
    <property type="molecule type" value="Genomic_DNA"/>
</dbReference>
<organism evidence="1">
    <name type="scientific">Rheinheimera sp. BAL341</name>
    <dbReference type="NCBI Taxonomy" id="1708203"/>
    <lineage>
        <taxon>Bacteria</taxon>
        <taxon>Pseudomonadati</taxon>
        <taxon>Pseudomonadota</taxon>
        <taxon>Gammaproteobacteria</taxon>
        <taxon>Chromatiales</taxon>
        <taxon>Chromatiaceae</taxon>
        <taxon>Rheinheimera</taxon>
    </lineage>
</organism>
<evidence type="ECO:0000313" key="1">
    <source>
        <dbReference type="EMBL" id="VHO04317.1"/>
    </source>
</evidence>
<protein>
    <submittedName>
        <fullName evidence="1">Uncharacterized protein</fullName>
    </submittedName>
</protein>